<gene>
    <name evidence="1" type="ORF">TrLO_g13627</name>
</gene>
<name>A0A9W6ZZK0_9STRA</name>
<dbReference type="EMBL" id="BRXW01000504">
    <property type="protein sequence ID" value="GMH60821.1"/>
    <property type="molecule type" value="Genomic_DNA"/>
</dbReference>
<evidence type="ECO:0000313" key="1">
    <source>
        <dbReference type="EMBL" id="GMH60821.1"/>
    </source>
</evidence>
<keyword evidence="2" id="KW-1185">Reference proteome</keyword>
<dbReference type="AlphaFoldDB" id="A0A9W6ZZK0"/>
<comment type="caution">
    <text evidence="1">The sequence shown here is derived from an EMBL/GenBank/DDBJ whole genome shotgun (WGS) entry which is preliminary data.</text>
</comment>
<evidence type="ECO:0000313" key="2">
    <source>
        <dbReference type="Proteomes" id="UP001165122"/>
    </source>
</evidence>
<accession>A0A9W6ZZK0</accession>
<proteinExistence type="predicted"/>
<sequence>MFSLSIETPPPDMSFASASAFTPAVASAPYAPRPFLATSSAWSFRCCLKFFSDSPFSYLSTCSGFVLRFCEPFPISMSMLDFLIRLSQSV</sequence>
<dbReference type="Proteomes" id="UP001165122">
    <property type="component" value="Unassembled WGS sequence"/>
</dbReference>
<organism evidence="1 2">
    <name type="scientific">Triparma laevis f. longispina</name>
    <dbReference type="NCBI Taxonomy" id="1714387"/>
    <lineage>
        <taxon>Eukaryota</taxon>
        <taxon>Sar</taxon>
        <taxon>Stramenopiles</taxon>
        <taxon>Ochrophyta</taxon>
        <taxon>Bolidophyceae</taxon>
        <taxon>Parmales</taxon>
        <taxon>Triparmaceae</taxon>
        <taxon>Triparma</taxon>
    </lineage>
</organism>
<reference evidence="2" key="1">
    <citation type="journal article" date="2023" name="Commun. Biol.">
        <title>Genome analysis of Parmales, the sister group of diatoms, reveals the evolutionary specialization of diatoms from phago-mixotrophs to photoautotrophs.</title>
        <authorList>
            <person name="Ban H."/>
            <person name="Sato S."/>
            <person name="Yoshikawa S."/>
            <person name="Yamada K."/>
            <person name="Nakamura Y."/>
            <person name="Ichinomiya M."/>
            <person name="Sato N."/>
            <person name="Blanc-Mathieu R."/>
            <person name="Endo H."/>
            <person name="Kuwata A."/>
            <person name="Ogata H."/>
        </authorList>
    </citation>
    <scope>NUCLEOTIDE SEQUENCE [LARGE SCALE GENOMIC DNA]</scope>
    <source>
        <strain evidence="2">NIES 3700</strain>
    </source>
</reference>
<protein>
    <submittedName>
        <fullName evidence="1">Uncharacterized protein</fullName>
    </submittedName>
</protein>